<keyword evidence="1" id="KW-0732">Signal</keyword>
<gene>
    <name evidence="2" type="ORF">DC082_10450</name>
</gene>
<name>A0A2U2AHT2_9GAMM</name>
<dbReference type="SMART" id="SM00671">
    <property type="entry name" value="SEL1"/>
    <property type="match status" value="4"/>
</dbReference>
<dbReference type="PANTHER" id="PTHR11102:SF160">
    <property type="entry name" value="ERAD-ASSOCIATED E3 UBIQUITIN-PROTEIN LIGASE COMPONENT HRD3"/>
    <property type="match status" value="1"/>
</dbReference>
<evidence type="ECO:0000313" key="3">
    <source>
        <dbReference type="Proteomes" id="UP000244948"/>
    </source>
</evidence>
<protein>
    <recommendedName>
        <fullName evidence="4">Sel1 repeat family protein</fullName>
    </recommendedName>
</protein>
<dbReference type="InterPro" id="IPR011990">
    <property type="entry name" value="TPR-like_helical_dom_sf"/>
</dbReference>
<evidence type="ECO:0000313" key="2">
    <source>
        <dbReference type="EMBL" id="PWD82224.1"/>
    </source>
</evidence>
<dbReference type="AlphaFoldDB" id="A0A2U2AHT2"/>
<evidence type="ECO:0000256" key="1">
    <source>
        <dbReference type="SAM" id="SignalP"/>
    </source>
</evidence>
<dbReference type="Gene3D" id="1.25.40.10">
    <property type="entry name" value="Tetratricopeptide repeat domain"/>
    <property type="match status" value="1"/>
</dbReference>
<dbReference type="Proteomes" id="UP000244948">
    <property type="component" value="Unassembled WGS sequence"/>
</dbReference>
<evidence type="ECO:0008006" key="4">
    <source>
        <dbReference type="Google" id="ProtNLM"/>
    </source>
</evidence>
<dbReference type="SUPFAM" id="SSF81901">
    <property type="entry name" value="HCP-like"/>
    <property type="match status" value="1"/>
</dbReference>
<reference evidence="2 3" key="1">
    <citation type="journal article" date="2018" name="Genome Announc.">
        <title>Ignatzschineria cameli sp. nov., isolated from necrotic foot tissue of dromedaries (Camelus dromedarius) and associated maggots (Wohlfahrtia species) in Dubai.</title>
        <authorList>
            <person name="Tsang C.C."/>
            <person name="Tang J.Y."/>
            <person name="Fong J.Y."/>
            <person name="Kinne J."/>
            <person name="Lee H.H."/>
            <person name="Joseph M."/>
            <person name="Jose S."/>
            <person name="Schuster R.K."/>
            <person name="Tang Y."/>
            <person name="Sivakumar S."/>
            <person name="Chen J.H."/>
            <person name="Teng J.L."/>
            <person name="Lau S.K."/>
            <person name="Wernery U."/>
            <person name="Woo P.C."/>
        </authorList>
    </citation>
    <scope>NUCLEOTIDE SEQUENCE [LARGE SCALE GENOMIC DNA]</scope>
    <source>
        <strain evidence="2 3">KCTC 22643</strain>
    </source>
</reference>
<organism evidence="2 3">
    <name type="scientific">Ignatzschineria indica</name>
    <dbReference type="NCBI Taxonomy" id="472583"/>
    <lineage>
        <taxon>Bacteria</taxon>
        <taxon>Pseudomonadati</taxon>
        <taxon>Pseudomonadota</taxon>
        <taxon>Gammaproteobacteria</taxon>
        <taxon>Cardiobacteriales</taxon>
        <taxon>Ignatzschineriaceae</taxon>
        <taxon>Ignatzschineria</taxon>
    </lineage>
</organism>
<comment type="caution">
    <text evidence="2">The sequence shown here is derived from an EMBL/GenBank/DDBJ whole genome shotgun (WGS) entry which is preliminary data.</text>
</comment>
<feature type="chain" id="PRO_5015464377" description="Sel1 repeat family protein" evidence="1">
    <location>
        <begin position="24"/>
        <end position="231"/>
    </location>
</feature>
<proteinExistence type="predicted"/>
<dbReference type="InterPro" id="IPR006597">
    <property type="entry name" value="Sel1-like"/>
</dbReference>
<sequence length="231" mass="25354">MIKRTLAPILLATLLTGCLSLNNSTTQSSTPKQISPEHIEKMRTLSASELPQYADHGDMYAQYYLGNKYAQGAEVPQDLTKAKYYWEKAAEQGNANALYNLGMIYYSGQGAAKNPELALNYFQRSAQAGNSRAALNAGTMLEAGQGTIVNIPAAAHYYQLAAPTQPHAAYRLGMLYTQNRADFPADYEKARSLFQQAAVQGDRIAPRALNIVQNYPPAEASELLRRLNTSI</sequence>
<feature type="signal peptide" evidence="1">
    <location>
        <begin position="1"/>
        <end position="23"/>
    </location>
</feature>
<dbReference type="PROSITE" id="PS51257">
    <property type="entry name" value="PROKAR_LIPOPROTEIN"/>
    <property type="match status" value="1"/>
</dbReference>
<dbReference type="RefSeq" id="WP_109236915.1">
    <property type="nucleotide sequence ID" value="NZ_BMXZ01000008.1"/>
</dbReference>
<dbReference type="InterPro" id="IPR050767">
    <property type="entry name" value="Sel1_AlgK"/>
</dbReference>
<dbReference type="PANTHER" id="PTHR11102">
    <property type="entry name" value="SEL-1-LIKE PROTEIN"/>
    <property type="match status" value="1"/>
</dbReference>
<dbReference type="EMBL" id="QEWR01000009">
    <property type="protein sequence ID" value="PWD82224.1"/>
    <property type="molecule type" value="Genomic_DNA"/>
</dbReference>
<dbReference type="Pfam" id="PF08238">
    <property type="entry name" value="Sel1"/>
    <property type="match status" value="4"/>
</dbReference>
<keyword evidence="3" id="KW-1185">Reference proteome</keyword>
<accession>A0A2U2AHT2</accession>